<reference evidence="7 8" key="1">
    <citation type="submission" date="2016-08" db="EMBL/GenBank/DDBJ databases">
        <authorList>
            <person name="Seilhamer J.J."/>
        </authorList>
    </citation>
    <scope>NUCLEOTIDE SEQUENCE [LARGE SCALE GENOMIC DNA]</scope>
    <source>
        <strain evidence="7 8">NML150140-1</strain>
    </source>
</reference>
<dbReference type="CDD" id="cd17933">
    <property type="entry name" value="DEXSc_RecD-like"/>
    <property type="match status" value="1"/>
</dbReference>
<dbReference type="GO" id="GO:0009338">
    <property type="term" value="C:exodeoxyribonuclease V complex"/>
    <property type="evidence" value="ECO:0007669"/>
    <property type="project" value="TreeGrafter"/>
</dbReference>
<dbReference type="NCBIfam" id="TIGR01448">
    <property type="entry name" value="recD_rel"/>
    <property type="match status" value="1"/>
</dbReference>
<dbReference type="Pfam" id="PF14520">
    <property type="entry name" value="HHH_5"/>
    <property type="match status" value="1"/>
</dbReference>
<feature type="domain" description="ATP-dependent RecD2 DNA helicase-like helix-hairpin-helix" evidence="5">
    <location>
        <begin position="150"/>
        <end position="238"/>
    </location>
</feature>
<dbReference type="InterPro" id="IPR041451">
    <property type="entry name" value="RecD2_SH13"/>
</dbReference>
<keyword evidence="3" id="KW-0238">DNA-binding</keyword>
<dbReference type="SUPFAM" id="SSF52540">
    <property type="entry name" value="P-loop containing nucleoside triphosphate hydrolases"/>
    <property type="match status" value="1"/>
</dbReference>
<dbReference type="Pfam" id="PF18335">
    <property type="entry name" value="SH3_13"/>
    <property type="match status" value="1"/>
</dbReference>
<evidence type="ECO:0000256" key="3">
    <source>
        <dbReference type="HAMAP-Rule" id="MF_01488"/>
    </source>
</evidence>
<dbReference type="Pfam" id="PF13538">
    <property type="entry name" value="UvrD_C_2"/>
    <property type="match status" value="1"/>
</dbReference>
<dbReference type="InterPro" id="IPR027417">
    <property type="entry name" value="P-loop_NTPase"/>
</dbReference>
<keyword evidence="3" id="KW-0413">Isomerase</keyword>
<proteinExistence type="inferred from homology"/>
<protein>
    <recommendedName>
        <fullName evidence="3">ATP-dependent RecD2 DNA helicase</fullName>
        <ecNumber evidence="3">5.6.2.3</ecNumber>
    </recommendedName>
    <alternativeName>
        <fullName evidence="3">DNA 5'-3' helicase subunit RecD2</fullName>
    </alternativeName>
</protein>
<dbReference type="GO" id="GO:0003677">
    <property type="term" value="F:DNA binding"/>
    <property type="evidence" value="ECO:0007669"/>
    <property type="project" value="UniProtKB-UniRule"/>
</dbReference>
<comment type="caution">
    <text evidence="7">The sequence shown here is derived from an EMBL/GenBank/DDBJ whole genome shotgun (WGS) entry which is preliminary data.</text>
</comment>
<dbReference type="InterPro" id="IPR050534">
    <property type="entry name" value="Coronavir_polyprotein_1ab"/>
</dbReference>
<feature type="domain" description="ATP-dependent RecD2 DNA helicase SH3" evidence="6">
    <location>
        <begin position="562"/>
        <end position="626"/>
    </location>
</feature>
<dbReference type="SUPFAM" id="SSF47781">
    <property type="entry name" value="RuvA domain 2-like"/>
    <property type="match status" value="1"/>
</dbReference>
<dbReference type="PANTHER" id="PTHR43788:SF6">
    <property type="entry name" value="DNA HELICASE B"/>
    <property type="match status" value="1"/>
</dbReference>
<dbReference type="GO" id="GO:0017116">
    <property type="term" value="F:single-stranded DNA helicase activity"/>
    <property type="evidence" value="ECO:0007669"/>
    <property type="project" value="TreeGrafter"/>
</dbReference>
<dbReference type="InterPro" id="IPR006345">
    <property type="entry name" value="RecD2"/>
</dbReference>
<dbReference type="Pfam" id="PF14490">
    <property type="entry name" value="HHH_RecD2"/>
    <property type="match status" value="1"/>
</dbReference>
<dbReference type="OrthoDB" id="9803432at2"/>
<dbReference type="Gene3D" id="1.10.10.2220">
    <property type="match status" value="1"/>
</dbReference>
<dbReference type="InterPro" id="IPR029493">
    <property type="entry name" value="RecD2-like_HHH"/>
</dbReference>
<dbReference type="GO" id="GO:0016887">
    <property type="term" value="F:ATP hydrolysis activity"/>
    <property type="evidence" value="ECO:0007669"/>
    <property type="project" value="RHEA"/>
</dbReference>
<gene>
    <name evidence="3" type="primary">recD2</name>
    <name evidence="7" type="ORF">BEI59_06690</name>
</gene>
<dbReference type="Proteomes" id="UP000094271">
    <property type="component" value="Unassembled WGS sequence"/>
</dbReference>
<evidence type="ECO:0000313" key="7">
    <source>
        <dbReference type="EMBL" id="ODR54233.1"/>
    </source>
</evidence>
<dbReference type="EC" id="5.6.2.3" evidence="3"/>
<keyword evidence="3" id="KW-0378">Hydrolase</keyword>
<keyword evidence="2 3" id="KW-0067">ATP-binding</keyword>
<dbReference type="CDD" id="cd18809">
    <property type="entry name" value="SF1_C_RecD"/>
    <property type="match status" value="1"/>
</dbReference>
<evidence type="ECO:0000259" key="4">
    <source>
        <dbReference type="Pfam" id="PF13538"/>
    </source>
</evidence>
<dbReference type="GO" id="GO:0043139">
    <property type="term" value="F:5'-3' DNA helicase activity"/>
    <property type="evidence" value="ECO:0007669"/>
    <property type="project" value="UniProtKB-UniRule"/>
</dbReference>
<evidence type="ECO:0000259" key="6">
    <source>
        <dbReference type="Pfam" id="PF18335"/>
    </source>
</evidence>
<name>A0A1E3UML3_9FIRM</name>
<dbReference type="Gene3D" id="1.10.150.20">
    <property type="entry name" value="5' to 3' exonuclease, C-terminal subdomain"/>
    <property type="match status" value="1"/>
</dbReference>
<evidence type="ECO:0000259" key="5">
    <source>
        <dbReference type="Pfam" id="PF14490"/>
    </source>
</evidence>
<comment type="similarity">
    <text evidence="3">Belongs to the RecD family. RecD2 subfamily.</text>
</comment>
<evidence type="ECO:0000256" key="1">
    <source>
        <dbReference type="ARBA" id="ARBA00022741"/>
    </source>
</evidence>
<keyword evidence="1 3" id="KW-0547">Nucleotide-binding</keyword>
<accession>A0A1E3UML3</accession>
<evidence type="ECO:0000313" key="8">
    <source>
        <dbReference type="Proteomes" id="UP000094271"/>
    </source>
</evidence>
<dbReference type="Gene3D" id="2.30.30.940">
    <property type="match status" value="1"/>
</dbReference>
<dbReference type="Pfam" id="PF13604">
    <property type="entry name" value="AAA_30"/>
    <property type="match status" value="1"/>
</dbReference>
<feature type="binding site" evidence="3">
    <location>
        <begin position="352"/>
        <end position="356"/>
    </location>
    <ligand>
        <name>ATP</name>
        <dbReference type="ChEBI" id="CHEBI:30616"/>
    </ligand>
</feature>
<keyword evidence="3" id="KW-0347">Helicase</keyword>
<dbReference type="RefSeq" id="WP_069431387.1">
    <property type="nucleotide sequence ID" value="NZ_MEHA01000003.1"/>
</dbReference>
<feature type="domain" description="UvrD-like helicase C-terminal" evidence="4">
    <location>
        <begin position="644"/>
        <end position="692"/>
    </location>
</feature>
<dbReference type="PANTHER" id="PTHR43788">
    <property type="entry name" value="DNA2/NAM7 HELICASE FAMILY MEMBER"/>
    <property type="match status" value="1"/>
</dbReference>
<dbReference type="AlphaFoldDB" id="A0A1E3UML3"/>
<dbReference type="EMBL" id="MEHA01000003">
    <property type="protein sequence ID" value="ODR54233.1"/>
    <property type="molecule type" value="Genomic_DNA"/>
</dbReference>
<comment type="catalytic activity">
    <reaction evidence="3">
        <text>ATP + H2O = ADP + phosphate + H(+)</text>
        <dbReference type="Rhea" id="RHEA:13065"/>
        <dbReference type="ChEBI" id="CHEBI:15377"/>
        <dbReference type="ChEBI" id="CHEBI:15378"/>
        <dbReference type="ChEBI" id="CHEBI:30616"/>
        <dbReference type="ChEBI" id="CHEBI:43474"/>
        <dbReference type="ChEBI" id="CHEBI:456216"/>
        <dbReference type="EC" id="5.6.2.3"/>
    </reaction>
</comment>
<sequence>MICQFKRLIYPKTVTAGDASYMIALYRPCEKVMDAAGNVVSEIKAVGYCLPTADNLRYDMRGRWSRNAKHGVQFEVEGFDEVIVPSKEGVIAYLCSGQIKGIGPKTAEKIYAMFGQNTLTVLDHEPEQLLAVSGISKTKLKKICDSYLASRGARDVVAFLAPHGVTPNRAVKLYKQYGEQTMDIVRNHPYRLCEMVGVGFKTADHIAISMGFDPLSPERVDEGLIFTLTDAELKGHLCMEKHSFLKQCLKLLDTEGLTEEMLAVRASRMLESGRLASYDRQVYRAVTARTEQSLAWAVYRMLTYEKAESHVNIDTEISAEEKKQGIQLASEQRHAVTTALTSQLSVITGGPGTGKTLIQRFLLDIYRRKNRGAKIICCAPTGRAARRMEQSTGFPATTIHKALGLLAGEDGDYCEPEMLDADLIVVDEVSMMDIYLANHLFRSIPHGSQLVLIGDADQLPSVGPGAVLSEIIACGAVPVVRLDRIFRQSYGSRIAANAKLIRHGNLSLEYGEDFQFYDSCDMSTSAQQIETLYLQETARYGVDNVALLTPYRQKTETGVNALNERLREKLNPQDGKKPEVVYRKRIYRLGDKVMQIKNCEDISNGDIGYITSVTRDDTDSVLTVDFGDGRIAEYDGSDLEMLDLAYASTIHKSQGSEYKSVIINLQCAHAVMLVRPLVYTAITRAKERVLIVGERRALCIAIKRTDTEQRGTMLSARIKELISNVKGDHYNGNLAQ</sequence>
<evidence type="ECO:0000256" key="2">
    <source>
        <dbReference type="ARBA" id="ARBA00022840"/>
    </source>
</evidence>
<dbReference type="InterPro" id="IPR010994">
    <property type="entry name" value="RuvA_2-like"/>
</dbReference>
<dbReference type="HAMAP" id="MF_01488">
    <property type="entry name" value="RecD2"/>
    <property type="match status" value="1"/>
</dbReference>
<dbReference type="InterPro" id="IPR027785">
    <property type="entry name" value="UvrD-like_helicase_C"/>
</dbReference>
<dbReference type="GO" id="GO:0005524">
    <property type="term" value="F:ATP binding"/>
    <property type="evidence" value="ECO:0007669"/>
    <property type="project" value="UniProtKB-UniRule"/>
</dbReference>
<dbReference type="Gene3D" id="3.40.50.300">
    <property type="entry name" value="P-loop containing nucleotide triphosphate hydrolases"/>
    <property type="match status" value="2"/>
</dbReference>
<dbReference type="GO" id="GO:0006310">
    <property type="term" value="P:DNA recombination"/>
    <property type="evidence" value="ECO:0007669"/>
    <property type="project" value="InterPro"/>
</dbReference>
<comment type="function">
    <text evidence="3">DNA-dependent ATPase and ATP-dependent 5'-3' DNA helicase. Has no activity on blunt DNA or DNA with 3'-overhangs, requires at least 10 bases of 5'-ssDNA for helicase activity.</text>
</comment>
<organism evidence="7 8">
    <name type="scientific">Eisenbergiella tayi</name>
    <dbReference type="NCBI Taxonomy" id="1432052"/>
    <lineage>
        <taxon>Bacteria</taxon>
        <taxon>Bacillati</taxon>
        <taxon>Bacillota</taxon>
        <taxon>Clostridia</taxon>
        <taxon>Lachnospirales</taxon>
        <taxon>Lachnospiraceae</taxon>
        <taxon>Eisenbergiella</taxon>
    </lineage>
</organism>